<dbReference type="CDD" id="cd07043">
    <property type="entry name" value="STAS_anti-anti-sigma_factors"/>
    <property type="match status" value="1"/>
</dbReference>
<keyword evidence="5" id="KW-1185">Reference proteome</keyword>
<comment type="caution">
    <text evidence="4">The sequence shown here is derived from an EMBL/GenBank/DDBJ whole genome shotgun (WGS) entry which is preliminary data.</text>
</comment>
<gene>
    <name evidence="4" type="ORF">ABJI51_33920</name>
</gene>
<name>A0ABV0LP75_9PSEU</name>
<dbReference type="Proteomes" id="UP001440984">
    <property type="component" value="Unassembled WGS sequence"/>
</dbReference>
<dbReference type="InterPro" id="IPR002645">
    <property type="entry name" value="STAS_dom"/>
</dbReference>
<evidence type="ECO:0000256" key="1">
    <source>
        <dbReference type="ARBA" id="ARBA00009013"/>
    </source>
</evidence>
<dbReference type="EMBL" id="JBDZYD010000014">
    <property type="protein sequence ID" value="MEQ0564107.1"/>
    <property type="molecule type" value="Genomic_DNA"/>
</dbReference>
<accession>A0ABV0LP75</accession>
<dbReference type="NCBIfam" id="TIGR00377">
    <property type="entry name" value="ant_ant_sig"/>
    <property type="match status" value="1"/>
</dbReference>
<proteinExistence type="inferred from homology"/>
<protein>
    <recommendedName>
        <fullName evidence="2">Anti-sigma factor antagonist</fullName>
    </recommendedName>
</protein>
<dbReference type="Pfam" id="PF01740">
    <property type="entry name" value="STAS"/>
    <property type="match status" value="1"/>
</dbReference>
<dbReference type="SUPFAM" id="SSF52091">
    <property type="entry name" value="SpoIIaa-like"/>
    <property type="match status" value="1"/>
</dbReference>
<dbReference type="PANTHER" id="PTHR33495">
    <property type="entry name" value="ANTI-SIGMA FACTOR ANTAGONIST TM_1081-RELATED-RELATED"/>
    <property type="match status" value="1"/>
</dbReference>
<dbReference type="PROSITE" id="PS50801">
    <property type="entry name" value="STAS"/>
    <property type="match status" value="1"/>
</dbReference>
<organism evidence="4 5">
    <name type="scientific">Amycolatopsis melonis</name>
    <dbReference type="NCBI Taxonomy" id="3156488"/>
    <lineage>
        <taxon>Bacteria</taxon>
        <taxon>Bacillati</taxon>
        <taxon>Actinomycetota</taxon>
        <taxon>Actinomycetes</taxon>
        <taxon>Pseudonocardiales</taxon>
        <taxon>Pseudonocardiaceae</taxon>
        <taxon>Amycolatopsis</taxon>
    </lineage>
</organism>
<evidence type="ECO:0000256" key="2">
    <source>
        <dbReference type="RuleBase" id="RU003749"/>
    </source>
</evidence>
<feature type="domain" description="STAS" evidence="3">
    <location>
        <begin position="20"/>
        <end position="121"/>
    </location>
</feature>
<evidence type="ECO:0000313" key="4">
    <source>
        <dbReference type="EMBL" id="MEQ0564107.1"/>
    </source>
</evidence>
<sequence length="121" mass="13246">MNALRNRHPALRLRTTWPAPHAVVVTARGDLDAVTAPDLAALVSDRLWARPERLVLDLSEVDFLGVAGIRVLLHTALQAEQQDTDLLVITGTNPLIRRALQVTGADQRLPLAVERREPAPA</sequence>
<dbReference type="InterPro" id="IPR036513">
    <property type="entry name" value="STAS_dom_sf"/>
</dbReference>
<reference evidence="4 5" key="1">
    <citation type="submission" date="2024-05" db="EMBL/GenBank/DDBJ databases">
        <authorList>
            <person name="Zhao H."/>
            <person name="Xu Y."/>
            <person name="Lin S."/>
            <person name="Spain J.C."/>
            <person name="Zhou N.-Y."/>
        </authorList>
    </citation>
    <scope>NUCLEOTIDE SEQUENCE [LARGE SCALE GENOMIC DNA]</scope>
    <source>
        <strain evidence="4 5">NEAU-NG30</strain>
    </source>
</reference>
<dbReference type="RefSeq" id="WP_348955172.1">
    <property type="nucleotide sequence ID" value="NZ_JBDZYD010000014.1"/>
</dbReference>
<evidence type="ECO:0000313" key="5">
    <source>
        <dbReference type="Proteomes" id="UP001440984"/>
    </source>
</evidence>
<comment type="similarity">
    <text evidence="1 2">Belongs to the anti-sigma-factor antagonist family.</text>
</comment>
<dbReference type="PANTHER" id="PTHR33495:SF2">
    <property type="entry name" value="ANTI-SIGMA FACTOR ANTAGONIST TM_1081-RELATED"/>
    <property type="match status" value="1"/>
</dbReference>
<dbReference type="Gene3D" id="3.30.750.24">
    <property type="entry name" value="STAS domain"/>
    <property type="match status" value="1"/>
</dbReference>
<evidence type="ECO:0000259" key="3">
    <source>
        <dbReference type="PROSITE" id="PS50801"/>
    </source>
</evidence>
<dbReference type="InterPro" id="IPR003658">
    <property type="entry name" value="Anti-sigma_ant"/>
</dbReference>